<comment type="caution">
    <text evidence="2">The sequence shown here is derived from an EMBL/GenBank/DDBJ whole genome shotgun (WGS) entry which is preliminary data.</text>
</comment>
<evidence type="ECO:0000256" key="1">
    <source>
        <dbReference type="SAM" id="MobiDB-lite"/>
    </source>
</evidence>
<evidence type="ECO:0008006" key="4">
    <source>
        <dbReference type="Google" id="ProtNLM"/>
    </source>
</evidence>
<reference evidence="2 3" key="1">
    <citation type="submission" date="2023-06" db="EMBL/GenBank/DDBJ databases">
        <title>Roseiconus lacunae JC819 isolated from Gulf of Mannar region, Tamil Nadu.</title>
        <authorList>
            <person name="Pk S."/>
            <person name="Ch S."/>
            <person name="Ch V.R."/>
        </authorList>
    </citation>
    <scope>NUCLEOTIDE SEQUENCE [LARGE SCALE GENOMIC DNA]</scope>
    <source>
        <strain evidence="2 3">JC819</strain>
    </source>
</reference>
<evidence type="ECO:0000313" key="2">
    <source>
        <dbReference type="EMBL" id="MDM4015242.1"/>
    </source>
</evidence>
<keyword evidence="3" id="KW-1185">Reference proteome</keyword>
<sequence>MDDLLWPHFQPLWRDLVAASSSTNILVAGGYGLFLKQRWLSSSASLPTVVPIQNWLDTTPRVTKDVDLVLGLDLIKDASHQKSVVSALTQNGFEASDRQSEQRWKFLKRLSGNRLLIVEMHAQRPDPDLDGITATDKRVKHKPSLGGQGVHGRTNPEAVGSELHPFQFSLDDVKLVVPNPVTWSVMKLTATRDRWVSSQDLARNEESREFNRLQAAKHAQDVYRVIAMMTMEERDRASEIVESLNGTEAFDAAKQSWRNSFADSPIPVVLELSAKWQPGDETTIQKVLSSWFG</sequence>
<name>A0ABT7PFI1_9BACT</name>
<proteinExistence type="predicted"/>
<dbReference type="EMBL" id="JASZZN010000004">
    <property type="protein sequence ID" value="MDM4015242.1"/>
    <property type="molecule type" value="Genomic_DNA"/>
</dbReference>
<feature type="region of interest" description="Disordered" evidence="1">
    <location>
        <begin position="139"/>
        <end position="158"/>
    </location>
</feature>
<accession>A0ABT7PFI1</accession>
<evidence type="ECO:0000313" key="3">
    <source>
        <dbReference type="Proteomes" id="UP001239462"/>
    </source>
</evidence>
<dbReference type="Proteomes" id="UP001239462">
    <property type="component" value="Unassembled WGS sequence"/>
</dbReference>
<gene>
    <name evidence="2" type="ORF">QTN89_07365</name>
</gene>
<dbReference type="RefSeq" id="WP_289162716.1">
    <property type="nucleotide sequence ID" value="NZ_JASZZN010000004.1"/>
</dbReference>
<protein>
    <recommendedName>
        <fullName evidence="4">Nucleotidyl transferase AbiEii/AbiGii toxin family protein</fullName>
    </recommendedName>
</protein>
<organism evidence="2 3">
    <name type="scientific">Roseiconus lacunae</name>
    <dbReference type="NCBI Taxonomy" id="2605694"/>
    <lineage>
        <taxon>Bacteria</taxon>
        <taxon>Pseudomonadati</taxon>
        <taxon>Planctomycetota</taxon>
        <taxon>Planctomycetia</taxon>
        <taxon>Pirellulales</taxon>
        <taxon>Pirellulaceae</taxon>
        <taxon>Roseiconus</taxon>
    </lineage>
</organism>